<dbReference type="Proteomes" id="UP001142055">
    <property type="component" value="Chromosome 1"/>
</dbReference>
<keyword evidence="6" id="KW-0697">Rotamase</keyword>
<dbReference type="Pfam" id="PF00160">
    <property type="entry name" value="Pro_isomerase"/>
    <property type="match status" value="1"/>
</dbReference>
<evidence type="ECO:0000256" key="4">
    <source>
        <dbReference type="ARBA" id="ARBA00022737"/>
    </source>
</evidence>
<organism evidence="10 11">
    <name type="scientific">Blomia tropicalis</name>
    <name type="common">Mite</name>
    <dbReference type="NCBI Taxonomy" id="40697"/>
    <lineage>
        <taxon>Eukaryota</taxon>
        <taxon>Metazoa</taxon>
        <taxon>Ecdysozoa</taxon>
        <taxon>Arthropoda</taxon>
        <taxon>Chelicerata</taxon>
        <taxon>Arachnida</taxon>
        <taxon>Acari</taxon>
        <taxon>Acariformes</taxon>
        <taxon>Sarcoptiformes</taxon>
        <taxon>Astigmata</taxon>
        <taxon>Glycyphagoidea</taxon>
        <taxon>Echimyopodidae</taxon>
        <taxon>Blomia</taxon>
    </lineage>
</organism>
<evidence type="ECO:0000256" key="3">
    <source>
        <dbReference type="ARBA" id="ARBA00013194"/>
    </source>
</evidence>
<dbReference type="Pfam" id="PF13424">
    <property type="entry name" value="TPR_12"/>
    <property type="match status" value="1"/>
</dbReference>
<dbReference type="PANTHER" id="PTHR11071:SF561">
    <property type="entry name" value="PEPTIDYL-PROLYL CIS-TRANS ISOMERASE D-RELATED"/>
    <property type="match status" value="1"/>
</dbReference>
<reference evidence="10" key="1">
    <citation type="submission" date="2022-12" db="EMBL/GenBank/DDBJ databases">
        <title>Genome assemblies of Blomia tropicalis.</title>
        <authorList>
            <person name="Cui Y."/>
        </authorList>
    </citation>
    <scope>NUCLEOTIDE SEQUENCE</scope>
    <source>
        <tissue evidence="10">Adult mites</tissue>
    </source>
</reference>
<dbReference type="EC" id="5.2.1.8" evidence="3"/>
<dbReference type="SUPFAM" id="SSF50891">
    <property type="entry name" value="Cyclophilin-like"/>
    <property type="match status" value="1"/>
</dbReference>
<accession>A0A9Q0MCF6</accession>
<dbReference type="Gene3D" id="2.40.100.10">
    <property type="entry name" value="Cyclophilin-like"/>
    <property type="match status" value="1"/>
</dbReference>
<dbReference type="PROSITE" id="PS50072">
    <property type="entry name" value="CSA_PPIASE_2"/>
    <property type="match status" value="1"/>
</dbReference>
<dbReference type="OMA" id="EMEQNCN"/>
<evidence type="ECO:0000259" key="9">
    <source>
        <dbReference type="PROSITE" id="PS50072"/>
    </source>
</evidence>
<sequence>MNQNIFQPILNQTGKTLCFFDINIDGEQAGRIIFELFPQVAPKTCENFRALCTGEKGMGTKGKPLCYRGSWFHRILRDFMIQGGDFTNFNGTGGESIYGERFDDEKFVLKHDKPGLLSMANAGPNTNGSQFFITTLPAGHLDGKHVVFGQVLKGLGTVKEIEQLQCGRNDAPFKKAIIVNCGQINPGEPLYLFELDGSNDIFPIYPEDADYLDFTNLNQVCPVVELIKNAGNYFFKQEKYVNADKKYTKALRYLNRIHEVEVVTPESEQKLTALDIPCLLNRAACHIKLKLYDKAIEFCDEALEIAPQTAKALYRRGQAYHGKSEYKKAMDDLQKALSYAPHDKSIISELVAVRGEMQAYKSKEMQLYSKIFS</sequence>
<dbReference type="InterPro" id="IPR020892">
    <property type="entry name" value="Cyclophilin-type_PPIase_CS"/>
</dbReference>
<dbReference type="EMBL" id="JAPWDV010000001">
    <property type="protein sequence ID" value="KAJ6221687.1"/>
    <property type="molecule type" value="Genomic_DNA"/>
</dbReference>
<dbReference type="SMART" id="SM00028">
    <property type="entry name" value="TPR"/>
    <property type="match status" value="3"/>
</dbReference>
<keyword evidence="4" id="KW-0677">Repeat</keyword>
<evidence type="ECO:0000256" key="8">
    <source>
        <dbReference type="PROSITE-ProRule" id="PRU00339"/>
    </source>
</evidence>
<dbReference type="GO" id="GO:0005829">
    <property type="term" value="C:cytosol"/>
    <property type="evidence" value="ECO:0007669"/>
    <property type="project" value="TreeGrafter"/>
</dbReference>
<dbReference type="GO" id="GO:0003755">
    <property type="term" value="F:peptidyl-prolyl cis-trans isomerase activity"/>
    <property type="evidence" value="ECO:0007669"/>
    <property type="project" value="UniProtKB-KW"/>
</dbReference>
<keyword evidence="7" id="KW-0413">Isomerase</keyword>
<proteinExistence type="inferred from homology"/>
<protein>
    <recommendedName>
        <fullName evidence="3">peptidylprolyl isomerase</fullName>
        <ecNumber evidence="3">5.2.1.8</ecNumber>
    </recommendedName>
</protein>
<evidence type="ECO:0000256" key="2">
    <source>
        <dbReference type="ARBA" id="ARBA00007365"/>
    </source>
</evidence>
<comment type="similarity">
    <text evidence="2">Belongs to the cyclophilin-type PPIase family.</text>
</comment>
<keyword evidence="5 8" id="KW-0802">TPR repeat</keyword>
<dbReference type="Gene3D" id="1.25.40.10">
    <property type="entry name" value="Tetratricopeptide repeat domain"/>
    <property type="match status" value="1"/>
</dbReference>
<dbReference type="InterPro" id="IPR019734">
    <property type="entry name" value="TPR_rpt"/>
</dbReference>
<dbReference type="PRINTS" id="PR00153">
    <property type="entry name" value="CSAPPISMRASE"/>
</dbReference>
<evidence type="ECO:0000256" key="7">
    <source>
        <dbReference type="ARBA" id="ARBA00023235"/>
    </source>
</evidence>
<dbReference type="PROSITE" id="PS00170">
    <property type="entry name" value="CSA_PPIASE_1"/>
    <property type="match status" value="1"/>
</dbReference>
<dbReference type="GO" id="GO:0016018">
    <property type="term" value="F:cyclosporin A binding"/>
    <property type="evidence" value="ECO:0007669"/>
    <property type="project" value="TreeGrafter"/>
</dbReference>
<dbReference type="PANTHER" id="PTHR11071">
    <property type="entry name" value="PEPTIDYL-PROLYL CIS-TRANS ISOMERASE"/>
    <property type="match status" value="1"/>
</dbReference>
<dbReference type="GO" id="GO:0006457">
    <property type="term" value="P:protein folding"/>
    <property type="evidence" value="ECO:0007669"/>
    <property type="project" value="InterPro"/>
</dbReference>
<dbReference type="InterPro" id="IPR011990">
    <property type="entry name" value="TPR-like_helical_dom_sf"/>
</dbReference>
<dbReference type="PROSITE" id="PS50005">
    <property type="entry name" value="TPR"/>
    <property type="match status" value="1"/>
</dbReference>
<evidence type="ECO:0000256" key="6">
    <source>
        <dbReference type="ARBA" id="ARBA00023110"/>
    </source>
</evidence>
<dbReference type="CDD" id="cd01926">
    <property type="entry name" value="cyclophilin_ABH_like"/>
    <property type="match status" value="1"/>
</dbReference>
<feature type="repeat" description="TPR" evidence="8">
    <location>
        <begin position="310"/>
        <end position="343"/>
    </location>
</feature>
<dbReference type="AlphaFoldDB" id="A0A9Q0MCF6"/>
<evidence type="ECO:0000256" key="5">
    <source>
        <dbReference type="ARBA" id="ARBA00022803"/>
    </source>
</evidence>
<name>A0A9Q0MCF6_BLOTA</name>
<comment type="catalytic activity">
    <reaction evidence="1">
        <text>[protein]-peptidylproline (omega=180) = [protein]-peptidylproline (omega=0)</text>
        <dbReference type="Rhea" id="RHEA:16237"/>
        <dbReference type="Rhea" id="RHEA-COMP:10747"/>
        <dbReference type="Rhea" id="RHEA-COMP:10748"/>
        <dbReference type="ChEBI" id="CHEBI:83833"/>
        <dbReference type="ChEBI" id="CHEBI:83834"/>
        <dbReference type="EC" id="5.2.1.8"/>
    </reaction>
</comment>
<evidence type="ECO:0000313" key="10">
    <source>
        <dbReference type="EMBL" id="KAJ6221687.1"/>
    </source>
</evidence>
<comment type="caution">
    <text evidence="10">The sequence shown here is derived from an EMBL/GenBank/DDBJ whole genome shotgun (WGS) entry which is preliminary data.</text>
</comment>
<dbReference type="PROSITE" id="PS50293">
    <property type="entry name" value="TPR_REGION"/>
    <property type="match status" value="1"/>
</dbReference>
<dbReference type="InterPro" id="IPR002130">
    <property type="entry name" value="Cyclophilin-type_PPIase_dom"/>
</dbReference>
<feature type="domain" description="PPIase cyclophilin-type" evidence="9">
    <location>
        <begin position="19"/>
        <end position="183"/>
    </location>
</feature>
<keyword evidence="11" id="KW-1185">Reference proteome</keyword>
<dbReference type="InterPro" id="IPR029000">
    <property type="entry name" value="Cyclophilin-like_dom_sf"/>
</dbReference>
<dbReference type="SUPFAM" id="SSF48452">
    <property type="entry name" value="TPR-like"/>
    <property type="match status" value="1"/>
</dbReference>
<dbReference type="FunFam" id="2.40.100.10:FF:000022">
    <property type="entry name" value="Peptidyl-prolyl cis-trans isomerase CYP95"/>
    <property type="match status" value="1"/>
</dbReference>
<evidence type="ECO:0000256" key="1">
    <source>
        <dbReference type="ARBA" id="ARBA00000971"/>
    </source>
</evidence>
<evidence type="ECO:0000313" key="11">
    <source>
        <dbReference type="Proteomes" id="UP001142055"/>
    </source>
</evidence>
<gene>
    <name evidence="10" type="ORF">RDWZM_000232</name>
</gene>
<dbReference type="FunFam" id="1.25.40.10:FF:000029">
    <property type="entry name" value="peptidyl-prolyl cis-trans isomerase D"/>
    <property type="match status" value="1"/>
</dbReference>
<dbReference type="OrthoDB" id="407558at2759"/>